<name>A0A0C1Y4C9_9CYAN</name>
<dbReference type="InterPro" id="IPR014729">
    <property type="entry name" value="Rossmann-like_a/b/a_fold"/>
</dbReference>
<dbReference type="InterPro" id="IPR006015">
    <property type="entry name" value="Universal_stress_UspA"/>
</dbReference>
<evidence type="ECO:0000313" key="3">
    <source>
        <dbReference type="EMBL" id="NEV66811.1"/>
    </source>
</evidence>
<comment type="similarity">
    <text evidence="1">Belongs to the universal stress protein A family.</text>
</comment>
<protein>
    <submittedName>
        <fullName evidence="3">Universal stress protein</fullName>
    </submittedName>
</protein>
<feature type="domain" description="UspA" evidence="2">
    <location>
        <begin position="1"/>
        <end position="159"/>
    </location>
</feature>
<evidence type="ECO:0000259" key="2">
    <source>
        <dbReference type="Pfam" id="PF00582"/>
    </source>
</evidence>
<sequence>MYQRILVALSEETAINAKVMQEAIAIAAPSKATLNLLHVLLPPESGYPNPMYMTADGMHSAVNVDTFQLYIGQWQLDQKANQQALDEQANQIQKDHGVATEWTQAVGDPGRQICQIAQDWPADLIVIGRHNRSGISELWIGSVSNYVMHHAGCSVVVVKAASPAIATQG</sequence>
<accession>A0A0C1Y4C9</accession>
<reference evidence="3" key="1">
    <citation type="submission" date="2014-11" db="EMBL/GenBank/DDBJ databases">
        <authorList>
            <person name="Malar M.C."/>
            <person name="Sen D."/>
            <person name="Tripathy S."/>
        </authorList>
    </citation>
    <scope>NUCLEOTIDE SEQUENCE</scope>
    <source>
        <strain evidence="3">BDU141951</strain>
    </source>
</reference>
<comment type="caution">
    <text evidence="3">The sequence shown here is derived from an EMBL/GenBank/DDBJ whole genome shotgun (WGS) entry which is preliminary data.</text>
</comment>
<proteinExistence type="inferred from homology"/>
<dbReference type="EMBL" id="JTHE02000003">
    <property type="protein sequence ID" value="NEV66811.1"/>
    <property type="molecule type" value="Genomic_DNA"/>
</dbReference>
<evidence type="ECO:0000256" key="1">
    <source>
        <dbReference type="ARBA" id="ARBA00008791"/>
    </source>
</evidence>
<reference evidence="3" key="2">
    <citation type="journal article" date="2015" name="Genome Announc.">
        <title>Draft Genome Sequence of Filamentous Marine Cyanobacterium Lyngbya confervoides Strain BDU141951.</title>
        <authorList>
            <person name="Chandrababunaidu M.M."/>
            <person name="Sen D."/>
            <person name="Tripathy S."/>
        </authorList>
    </citation>
    <scope>NUCLEOTIDE SEQUENCE</scope>
    <source>
        <strain evidence="3">BDU141951</strain>
    </source>
</reference>
<dbReference type="CDD" id="cd00293">
    <property type="entry name" value="USP-like"/>
    <property type="match status" value="1"/>
</dbReference>
<reference evidence="3" key="3">
    <citation type="submission" date="2020-02" db="EMBL/GenBank/DDBJ databases">
        <authorList>
            <person name="Sarangi A.N."/>
            <person name="Ghosh S."/>
            <person name="Mukherjee M."/>
            <person name="Tripathy S."/>
        </authorList>
    </citation>
    <scope>NUCLEOTIDE SEQUENCE</scope>
    <source>
        <strain evidence="3">BDU141951</strain>
    </source>
</reference>
<dbReference type="InterPro" id="IPR006016">
    <property type="entry name" value="UspA"/>
</dbReference>
<dbReference type="PRINTS" id="PR01438">
    <property type="entry name" value="UNVRSLSTRESS"/>
</dbReference>
<dbReference type="Pfam" id="PF00582">
    <property type="entry name" value="Usp"/>
    <property type="match status" value="1"/>
</dbReference>
<dbReference type="PANTHER" id="PTHR46268">
    <property type="entry name" value="STRESS RESPONSE PROTEIN NHAX"/>
    <property type="match status" value="1"/>
</dbReference>
<dbReference type="PANTHER" id="PTHR46268:SF8">
    <property type="entry name" value="UNIVERSAL STRESS PROTEIN SLL1388"/>
    <property type="match status" value="1"/>
</dbReference>
<organism evidence="3">
    <name type="scientific">Lyngbya confervoides BDU141951</name>
    <dbReference type="NCBI Taxonomy" id="1574623"/>
    <lineage>
        <taxon>Bacteria</taxon>
        <taxon>Bacillati</taxon>
        <taxon>Cyanobacteriota</taxon>
        <taxon>Cyanophyceae</taxon>
        <taxon>Oscillatoriophycideae</taxon>
        <taxon>Oscillatoriales</taxon>
        <taxon>Microcoleaceae</taxon>
        <taxon>Lyngbya</taxon>
    </lineage>
</organism>
<dbReference type="AlphaFoldDB" id="A0A0C1Y4C9"/>
<gene>
    <name evidence="3" type="ORF">QQ91_006745</name>
</gene>
<dbReference type="SUPFAM" id="SSF52402">
    <property type="entry name" value="Adenine nucleotide alpha hydrolases-like"/>
    <property type="match status" value="1"/>
</dbReference>
<dbReference type="Gene3D" id="3.40.50.620">
    <property type="entry name" value="HUPs"/>
    <property type="match status" value="1"/>
</dbReference>